<dbReference type="Gene3D" id="3.40.640.10">
    <property type="entry name" value="Type I PLP-dependent aspartate aminotransferase-like (Major domain)"/>
    <property type="match status" value="1"/>
</dbReference>
<dbReference type="Pfam" id="PF00155">
    <property type="entry name" value="Aminotran_1_2"/>
    <property type="match status" value="1"/>
</dbReference>
<dbReference type="RefSeq" id="WP_075820027.1">
    <property type="nucleotide sequence ID" value="NZ_CAPNHH010000068.1"/>
</dbReference>
<evidence type="ECO:0000256" key="3">
    <source>
        <dbReference type="ARBA" id="ARBA00022898"/>
    </source>
</evidence>
<evidence type="ECO:0000259" key="6">
    <source>
        <dbReference type="Pfam" id="PF00155"/>
    </source>
</evidence>
<evidence type="ECO:0000313" key="7">
    <source>
        <dbReference type="EMBL" id="OLU38651.1"/>
    </source>
</evidence>
<dbReference type="Gene3D" id="3.90.1150.10">
    <property type="entry name" value="Aspartate Aminotransferase, domain 1"/>
    <property type="match status" value="1"/>
</dbReference>
<dbReference type="SUPFAM" id="SSF53383">
    <property type="entry name" value="PLP-dependent transferases"/>
    <property type="match status" value="1"/>
</dbReference>
<organism evidence="7 8">
    <name type="scientific">Ileibacterium valens</name>
    <dbReference type="NCBI Taxonomy" id="1862668"/>
    <lineage>
        <taxon>Bacteria</taxon>
        <taxon>Bacillati</taxon>
        <taxon>Bacillota</taxon>
        <taxon>Erysipelotrichia</taxon>
        <taxon>Erysipelotrichales</taxon>
        <taxon>Erysipelotrichaceae</taxon>
        <taxon>Ileibacterium</taxon>
    </lineage>
</organism>
<feature type="domain" description="Aminotransferase class I/classII large" evidence="6">
    <location>
        <begin position="35"/>
        <end position="381"/>
    </location>
</feature>
<dbReference type="InterPro" id="IPR015424">
    <property type="entry name" value="PyrdxlP-dep_Trfase"/>
</dbReference>
<dbReference type="InterPro" id="IPR015421">
    <property type="entry name" value="PyrdxlP-dep_Trfase_major"/>
</dbReference>
<proteinExistence type="inferred from homology"/>
<dbReference type="CDD" id="cd00609">
    <property type="entry name" value="AAT_like"/>
    <property type="match status" value="1"/>
</dbReference>
<evidence type="ECO:0000256" key="5">
    <source>
        <dbReference type="ARBA" id="ARBA00037974"/>
    </source>
</evidence>
<dbReference type="PANTHER" id="PTHR43525">
    <property type="entry name" value="PROTEIN MALY"/>
    <property type="match status" value="1"/>
</dbReference>
<reference evidence="7 8" key="1">
    <citation type="submission" date="2016-11" db="EMBL/GenBank/DDBJ databases">
        <title>Description of two novel members of the family Erysipelotrichaceae: Ileibacterium lipovorans gen. nov., sp. nov. and Dubosiella newyorkensis, gen. nov., sp. nov.</title>
        <authorList>
            <person name="Cox L.M."/>
            <person name="Sohn J."/>
            <person name="Tyrrell K.L."/>
            <person name="Citron D.M."/>
            <person name="Lawson P.A."/>
            <person name="Patel N.B."/>
            <person name="Iizumi T."/>
            <person name="Perez-Perez G.I."/>
            <person name="Goldstein E.J."/>
            <person name="Blaser M.J."/>
        </authorList>
    </citation>
    <scope>NUCLEOTIDE SEQUENCE [LARGE SCALE GENOMIC DNA]</scope>
    <source>
        <strain evidence="7 8">NYU-BL-A3</strain>
    </source>
</reference>
<dbReference type="GO" id="GO:0030170">
    <property type="term" value="F:pyridoxal phosphate binding"/>
    <property type="evidence" value="ECO:0007669"/>
    <property type="project" value="InterPro"/>
</dbReference>
<gene>
    <name evidence="7" type="ORF">BO222_08080</name>
</gene>
<dbReference type="InterPro" id="IPR015422">
    <property type="entry name" value="PyrdxlP-dep_Trfase_small"/>
</dbReference>
<evidence type="ECO:0000256" key="4">
    <source>
        <dbReference type="ARBA" id="ARBA00023239"/>
    </source>
</evidence>
<dbReference type="Proteomes" id="UP000186341">
    <property type="component" value="Unassembled WGS sequence"/>
</dbReference>
<keyword evidence="8" id="KW-1185">Reference proteome</keyword>
<dbReference type="GeneID" id="82203133"/>
<evidence type="ECO:0000256" key="2">
    <source>
        <dbReference type="ARBA" id="ARBA00012224"/>
    </source>
</evidence>
<dbReference type="EC" id="4.4.1.13" evidence="2"/>
<evidence type="ECO:0000256" key="1">
    <source>
        <dbReference type="ARBA" id="ARBA00001933"/>
    </source>
</evidence>
<dbReference type="InterPro" id="IPR051798">
    <property type="entry name" value="Class-II_PLP-Dep_Aminotrans"/>
</dbReference>
<comment type="similarity">
    <text evidence="5">Belongs to the class-II pyridoxal-phosphate-dependent aminotransferase family. MalY/PatB cystathionine beta-lyase subfamily.</text>
</comment>
<accession>A0A1U7NF32</accession>
<sequence length="395" mass="45664">MVFDFDRTINRRGTHCFKWDSQPMNDDPELLPLFVADMDFQTAPCIQQALAKTVEHGVYGYTSVWDGYKDAVISWMKNRHGWDIEKEWILPFPGIVPAIKAAVRTFTKPGDEILIFKPVYYPFDASIRDNDRTIVEFALDEQDGFYSIDFEKLEDLLKKSDIKMVVFCNPHNPIGRVWTKEELKKLGDLCLKYNIMFFSDEIHMDFEYGDHKFVAMLDACPELKEQFISATAPSKSFNLAGLIVSNLIIPSECTYKQLKKEMDNSGIMAPNLFGLVAAEAAYKDGAEWLDALLAYIEGNFDFMKSWFEENMPEVKMRKPEGLYLAWADFRGLGLSDEELEDFMLHEAHLWLDEGYIFGNDGSGWERFNCACPRSIIETSLNRIKDAWQKRQEAQR</sequence>
<dbReference type="InterPro" id="IPR004839">
    <property type="entry name" value="Aminotransferase_I/II_large"/>
</dbReference>
<evidence type="ECO:0000313" key="8">
    <source>
        <dbReference type="Proteomes" id="UP000186341"/>
    </source>
</evidence>
<dbReference type="EMBL" id="MPJW01000157">
    <property type="protein sequence ID" value="OLU38651.1"/>
    <property type="molecule type" value="Genomic_DNA"/>
</dbReference>
<keyword evidence="4" id="KW-0456">Lyase</keyword>
<comment type="cofactor">
    <cofactor evidence="1">
        <name>pyridoxal 5'-phosphate</name>
        <dbReference type="ChEBI" id="CHEBI:597326"/>
    </cofactor>
</comment>
<protein>
    <recommendedName>
        <fullName evidence="2">cysteine-S-conjugate beta-lyase</fullName>
        <ecNumber evidence="2">4.4.1.13</ecNumber>
    </recommendedName>
</protein>
<dbReference type="PANTHER" id="PTHR43525:SF1">
    <property type="entry name" value="PROTEIN MALY"/>
    <property type="match status" value="1"/>
</dbReference>
<dbReference type="OrthoDB" id="9802872at2"/>
<dbReference type="AlphaFoldDB" id="A0A1U7NF32"/>
<dbReference type="GO" id="GO:0047804">
    <property type="term" value="F:cysteine-S-conjugate beta-lyase activity"/>
    <property type="evidence" value="ECO:0007669"/>
    <property type="project" value="UniProtKB-EC"/>
</dbReference>
<keyword evidence="3" id="KW-0663">Pyridoxal phosphate</keyword>
<dbReference type="InterPro" id="IPR027619">
    <property type="entry name" value="C-S_lyase_PatB-like"/>
</dbReference>
<comment type="caution">
    <text evidence="7">The sequence shown here is derived from an EMBL/GenBank/DDBJ whole genome shotgun (WGS) entry which is preliminary data.</text>
</comment>
<name>A0A1U7NF32_9FIRM</name>
<dbReference type="NCBIfam" id="TIGR04350">
    <property type="entry name" value="C_S_lyase_PatB"/>
    <property type="match status" value="1"/>
</dbReference>